<evidence type="ECO:0000256" key="1">
    <source>
        <dbReference type="ARBA" id="ARBA00008072"/>
    </source>
</evidence>
<gene>
    <name evidence="5" type="ORF">BP5796_08842</name>
</gene>
<evidence type="ECO:0000256" key="3">
    <source>
        <dbReference type="ARBA" id="ARBA00023242"/>
    </source>
</evidence>
<dbReference type="InterPro" id="IPR013149">
    <property type="entry name" value="ADH-like_C"/>
</dbReference>
<dbReference type="Gene3D" id="3.90.180.10">
    <property type="entry name" value="Medium-chain alcohol dehydrogenases, catalytic domain"/>
    <property type="match status" value="1"/>
</dbReference>
<dbReference type="GO" id="GO:0008270">
    <property type="term" value="F:zinc ion binding"/>
    <property type="evidence" value="ECO:0007669"/>
    <property type="project" value="InterPro"/>
</dbReference>
<dbReference type="Gene3D" id="3.40.50.720">
    <property type="entry name" value="NAD(P)-binding Rossmann-like Domain"/>
    <property type="match status" value="1"/>
</dbReference>
<dbReference type="InterPro" id="IPR047122">
    <property type="entry name" value="Trans-enoyl_RdTase-like"/>
</dbReference>
<evidence type="ECO:0000313" key="6">
    <source>
        <dbReference type="Proteomes" id="UP000256328"/>
    </source>
</evidence>
<accession>A0A3D8R8V3</accession>
<sequence length="726" mass="81371">MSQKMHTAVVTAAVRGPLETIQVPTVAPSAGEVRVRVNWTASTPLDLHQNDGGLLVNHPQVLGDGVAGTVVELGQGVKGLKVGDSVFGFCWRERQEKAHQEFVTAPEYLFGRVPDNCSPQEAVTLPNNFVTCFHAITKDLELPLPWPIPQNYHPEHADSPILIWGGSSSVGQFALQIFRHWGYTNLFATSSTQHHKLLQSFGAKQVFDYRNSDVVESILKATGGPVPFVLDCIGSKYGSLEPISKMVARGSKTAILLPVIIKDATEDDAPIYDMDVAAAAAWKDGVVVRGVRTHYYLQDEFFKEKLQSEIMPTLLAEGVVKPNKFKIVEGKTLLDRAQAALNMLRRKECNEARPSCAACLRRDILCEYGVEKSRRPVRDEAAVSSSASPQQAPSPVAPYPAFQNFESALSVESTERRLLEMKLVHHFTTQTVTRDFLSVHDEGVFTMWVETAPALGFKHDFLLNMIISIAALHMTKIEPGREDMADTHRLYFNAAIKQHRIALSKISRENAEAVCIANTLVTLPTFVLLQNTEVARYSPPLQVFYLLRGSVPVYKQGLPLLARDSMVHRVVSAKPNMLDYQIEAQKENYRQPFEALLKWRAPNEEIDDESQKAYEHALSHIGCILHYIEENENAYVLRRVFYSFLVLCQQTFVDRVNEHNPRALVILAHYFSLIKAADGVWWMRGISEREVFGIQSILPEVWQWAMSWPLARLALYASMAAPQMGP</sequence>
<dbReference type="OrthoDB" id="9992527at2759"/>
<organism evidence="5 6">
    <name type="scientific">Coleophoma crateriformis</name>
    <dbReference type="NCBI Taxonomy" id="565419"/>
    <lineage>
        <taxon>Eukaryota</taxon>
        <taxon>Fungi</taxon>
        <taxon>Dikarya</taxon>
        <taxon>Ascomycota</taxon>
        <taxon>Pezizomycotina</taxon>
        <taxon>Leotiomycetes</taxon>
        <taxon>Helotiales</taxon>
        <taxon>Dermateaceae</taxon>
        <taxon>Coleophoma</taxon>
    </lineage>
</organism>
<dbReference type="SUPFAM" id="SSF51735">
    <property type="entry name" value="NAD(P)-binding Rossmann-fold domains"/>
    <property type="match status" value="1"/>
</dbReference>
<dbReference type="SUPFAM" id="SSF50129">
    <property type="entry name" value="GroES-like"/>
    <property type="match status" value="1"/>
</dbReference>
<dbReference type="InterPro" id="IPR036291">
    <property type="entry name" value="NAD(P)-bd_dom_sf"/>
</dbReference>
<dbReference type="Pfam" id="PF00107">
    <property type="entry name" value="ADH_zinc_N"/>
    <property type="match status" value="1"/>
</dbReference>
<dbReference type="InterPro" id="IPR001138">
    <property type="entry name" value="Zn2Cys6_DnaBD"/>
</dbReference>
<dbReference type="InterPro" id="IPR020843">
    <property type="entry name" value="ER"/>
</dbReference>
<dbReference type="Proteomes" id="UP000256328">
    <property type="component" value="Unassembled WGS sequence"/>
</dbReference>
<dbReference type="SMART" id="SM00829">
    <property type="entry name" value="PKS_ER"/>
    <property type="match status" value="1"/>
</dbReference>
<dbReference type="GO" id="GO:0000981">
    <property type="term" value="F:DNA-binding transcription factor activity, RNA polymerase II-specific"/>
    <property type="evidence" value="ECO:0007669"/>
    <property type="project" value="InterPro"/>
</dbReference>
<dbReference type="InterPro" id="IPR011032">
    <property type="entry name" value="GroES-like_sf"/>
</dbReference>
<name>A0A3D8R8V3_9HELO</name>
<protein>
    <recommendedName>
        <fullName evidence="4">Enoyl reductase (ER) domain-containing protein</fullName>
    </recommendedName>
</protein>
<evidence type="ECO:0000256" key="2">
    <source>
        <dbReference type="ARBA" id="ARBA00023002"/>
    </source>
</evidence>
<dbReference type="CDD" id="cd08249">
    <property type="entry name" value="enoyl_reductase_like"/>
    <property type="match status" value="1"/>
</dbReference>
<dbReference type="PANTHER" id="PTHR45348">
    <property type="entry name" value="HYPOTHETICAL OXIDOREDUCTASE (EUROFUNG)"/>
    <property type="match status" value="1"/>
</dbReference>
<dbReference type="AlphaFoldDB" id="A0A3D8R8V3"/>
<comment type="similarity">
    <text evidence="1">Belongs to the zinc-containing alcohol dehydrogenase family.</text>
</comment>
<keyword evidence="6" id="KW-1185">Reference proteome</keyword>
<dbReference type="PANTHER" id="PTHR45348:SF3">
    <property type="entry name" value="ENOYL REDUCTASE (ER) DOMAIN-CONTAINING PROTEIN"/>
    <property type="match status" value="1"/>
</dbReference>
<feature type="domain" description="Enoyl reductase (ER)" evidence="4">
    <location>
        <begin position="16"/>
        <end position="344"/>
    </location>
</feature>
<dbReference type="EMBL" id="PDLN01000012">
    <property type="protein sequence ID" value="RDW70445.1"/>
    <property type="molecule type" value="Genomic_DNA"/>
</dbReference>
<keyword evidence="2" id="KW-0560">Oxidoreductase</keyword>
<dbReference type="InterPro" id="IPR013154">
    <property type="entry name" value="ADH-like_N"/>
</dbReference>
<proteinExistence type="inferred from homology"/>
<comment type="caution">
    <text evidence="5">The sequence shown here is derived from an EMBL/GenBank/DDBJ whole genome shotgun (WGS) entry which is preliminary data.</text>
</comment>
<reference evidence="5 6" key="1">
    <citation type="journal article" date="2018" name="IMA Fungus">
        <title>IMA Genome-F 9: Draft genome sequence of Annulohypoxylon stygium, Aspergillus mulundensis, Berkeleyomyces basicola (syn. Thielaviopsis basicola), Ceratocystis smalleyi, two Cercospora beticola strains, Coleophoma cylindrospora, Fusarium fracticaudum, Phialophora cf. hyalina, and Morchella septimelata.</title>
        <authorList>
            <person name="Wingfield B.D."/>
            <person name="Bills G.F."/>
            <person name="Dong Y."/>
            <person name="Huang W."/>
            <person name="Nel W.J."/>
            <person name="Swalarsk-Parry B.S."/>
            <person name="Vaghefi N."/>
            <person name="Wilken P.M."/>
            <person name="An Z."/>
            <person name="de Beer Z.W."/>
            <person name="De Vos L."/>
            <person name="Chen L."/>
            <person name="Duong T.A."/>
            <person name="Gao Y."/>
            <person name="Hammerbacher A."/>
            <person name="Kikkert J.R."/>
            <person name="Li Y."/>
            <person name="Li H."/>
            <person name="Li K."/>
            <person name="Li Q."/>
            <person name="Liu X."/>
            <person name="Ma X."/>
            <person name="Naidoo K."/>
            <person name="Pethybridge S.J."/>
            <person name="Sun J."/>
            <person name="Steenkamp E.T."/>
            <person name="van der Nest M.A."/>
            <person name="van Wyk S."/>
            <person name="Wingfield M.J."/>
            <person name="Xiong C."/>
            <person name="Yue Q."/>
            <person name="Zhang X."/>
        </authorList>
    </citation>
    <scope>NUCLEOTIDE SEQUENCE [LARGE SCALE GENOMIC DNA]</scope>
    <source>
        <strain evidence="5 6">BP5796</strain>
    </source>
</reference>
<dbReference type="GO" id="GO:0016651">
    <property type="term" value="F:oxidoreductase activity, acting on NAD(P)H"/>
    <property type="evidence" value="ECO:0007669"/>
    <property type="project" value="InterPro"/>
</dbReference>
<dbReference type="CDD" id="cd00067">
    <property type="entry name" value="GAL4"/>
    <property type="match status" value="1"/>
</dbReference>
<keyword evidence="3" id="KW-0539">Nucleus</keyword>
<evidence type="ECO:0000259" key="4">
    <source>
        <dbReference type="SMART" id="SM00829"/>
    </source>
</evidence>
<evidence type="ECO:0000313" key="5">
    <source>
        <dbReference type="EMBL" id="RDW70445.1"/>
    </source>
</evidence>
<dbReference type="Pfam" id="PF08240">
    <property type="entry name" value="ADH_N"/>
    <property type="match status" value="1"/>
</dbReference>